<dbReference type="FunFam" id="1.25.10.10:FF:000028">
    <property type="entry name" value="Transportin-1 isoform 1"/>
    <property type="match status" value="1"/>
</dbReference>
<evidence type="ECO:0000256" key="2">
    <source>
        <dbReference type="ARBA" id="ARBA00004496"/>
    </source>
</evidence>
<dbReference type="SMART" id="SM00913">
    <property type="entry name" value="IBN_N"/>
    <property type="match status" value="1"/>
</dbReference>
<keyword evidence="6" id="KW-0653">Protein transport</keyword>
<name>A0A8K0D0Z7_IGNLU</name>
<dbReference type="GO" id="GO:0005737">
    <property type="term" value="C:cytoplasm"/>
    <property type="evidence" value="ECO:0007669"/>
    <property type="project" value="UniProtKB-SubCell"/>
</dbReference>
<dbReference type="SUPFAM" id="SSF48371">
    <property type="entry name" value="ARM repeat"/>
    <property type="match status" value="1"/>
</dbReference>
<dbReference type="Gene3D" id="1.25.10.10">
    <property type="entry name" value="Leucine-rich Repeat Variant"/>
    <property type="match status" value="1"/>
</dbReference>
<evidence type="ECO:0000256" key="9">
    <source>
        <dbReference type="ARBA" id="ARBA00067327"/>
    </source>
</evidence>
<dbReference type="GO" id="GO:0031267">
    <property type="term" value="F:small GTPase binding"/>
    <property type="evidence" value="ECO:0007669"/>
    <property type="project" value="InterPro"/>
</dbReference>
<comment type="similarity">
    <text evidence="8">Belongs to the importin beta family. Importin beta-2 subfamily.</text>
</comment>
<evidence type="ECO:0000259" key="12">
    <source>
        <dbReference type="PROSITE" id="PS50166"/>
    </source>
</evidence>
<dbReference type="PROSITE" id="PS50166">
    <property type="entry name" value="IMPORTIN_B_NT"/>
    <property type="match status" value="1"/>
</dbReference>
<evidence type="ECO:0000313" key="13">
    <source>
        <dbReference type="EMBL" id="KAF2894097.1"/>
    </source>
</evidence>
<organism evidence="13 14">
    <name type="scientific">Ignelater luminosus</name>
    <name type="common">Cucubano</name>
    <name type="synonym">Pyrophorus luminosus</name>
    <dbReference type="NCBI Taxonomy" id="2038154"/>
    <lineage>
        <taxon>Eukaryota</taxon>
        <taxon>Metazoa</taxon>
        <taxon>Ecdysozoa</taxon>
        <taxon>Arthropoda</taxon>
        <taxon>Hexapoda</taxon>
        <taxon>Insecta</taxon>
        <taxon>Pterygota</taxon>
        <taxon>Neoptera</taxon>
        <taxon>Endopterygota</taxon>
        <taxon>Coleoptera</taxon>
        <taxon>Polyphaga</taxon>
        <taxon>Elateriformia</taxon>
        <taxon>Elateroidea</taxon>
        <taxon>Elateridae</taxon>
        <taxon>Agrypninae</taxon>
        <taxon>Pyrophorini</taxon>
        <taxon>Ignelater</taxon>
    </lineage>
</organism>
<evidence type="ECO:0000256" key="7">
    <source>
        <dbReference type="ARBA" id="ARBA00023242"/>
    </source>
</evidence>
<evidence type="ECO:0000256" key="3">
    <source>
        <dbReference type="ARBA" id="ARBA00022448"/>
    </source>
</evidence>
<dbReference type="OrthoDB" id="951172at2759"/>
<evidence type="ECO:0000256" key="6">
    <source>
        <dbReference type="ARBA" id="ARBA00022927"/>
    </source>
</evidence>
<evidence type="ECO:0000256" key="5">
    <source>
        <dbReference type="ARBA" id="ARBA00022737"/>
    </source>
</evidence>
<dbReference type="PANTHER" id="PTHR10527">
    <property type="entry name" value="IMPORTIN BETA"/>
    <property type="match status" value="1"/>
</dbReference>
<feature type="domain" description="Importin N-terminal" evidence="12">
    <location>
        <begin position="34"/>
        <end position="102"/>
    </location>
</feature>
<keyword evidence="14" id="KW-1185">Reference proteome</keyword>
<evidence type="ECO:0000256" key="11">
    <source>
        <dbReference type="ARBA" id="ARBA00080641"/>
    </source>
</evidence>
<dbReference type="InterPro" id="IPR016024">
    <property type="entry name" value="ARM-type_fold"/>
</dbReference>
<dbReference type="GO" id="GO:0031981">
    <property type="term" value="C:nuclear lumen"/>
    <property type="evidence" value="ECO:0007669"/>
    <property type="project" value="UniProtKB-ARBA"/>
</dbReference>
<dbReference type="Pfam" id="PF13513">
    <property type="entry name" value="HEAT_EZ"/>
    <property type="match status" value="1"/>
</dbReference>
<reference evidence="13" key="1">
    <citation type="submission" date="2019-08" db="EMBL/GenBank/DDBJ databases">
        <title>The genome of the North American firefly Photinus pyralis.</title>
        <authorList>
            <consortium name="Photinus pyralis genome working group"/>
            <person name="Fallon T.R."/>
            <person name="Sander Lower S.E."/>
            <person name="Weng J.-K."/>
        </authorList>
    </citation>
    <scope>NUCLEOTIDE SEQUENCE</scope>
    <source>
        <strain evidence="13">TRF0915ILg1</strain>
        <tissue evidence="13">Whole body</tissue>
    </source>
</reference>
<accession>A0A8K0D0Z7</accession>
<protein>
    <recommendedName>
        <fullName evidence="9">Transportin-1</fullName>
    </recommendedName>
    <alternativeName>
        <fullName evidence="10">Importin beta-2</fullName>
    </alternativeName>
    <alternativeName>
        <fullName evidence="11">Karyopherin beta-2</fullName>
    </alternativeName>
</protein>
<keyword evidence="3" id="KW-0813">Transport</keyword>
<keyword evidence="7" id="KW-0539">Nucleus</keyword>
<dbReference type="GO" id="GO:0006606">
    <property type="term" value="P:protein import into nucleus"/>
    <property type="evidence" value="ECO:0007669"/>
    <property type="project" value="InterPro"/>
</dbReference>
<evidence type="ECO:0000256" key="1">
    <source>
        <dbReference type="ARBA" id="ARBA00004123"/>
    </source>
</evidence>
<dbReference type="Proteomes" id="UP000801492">
    <property type="component" value="Unassembled WGS sequence"/>
</dbReference>
<comment type="caution">
    <text evidence="13">The sequence shown here is derived from an EMBL/GenBank/DDBJ whole genome shotgun (WGS) entry which is preliminary data.</text>
</comment>
<gene>
    <name evidence="13" type="ORF">ILUMI_12072</name>
</gene>
<dbReference type="InterPro" id="IPR011989">
    <property type="entry name" value="ARM-like"/>
</dbReference>
<dbReference type="InterPro" id="IPR040122">
    <property type="entry name" value="Importin_beta"/>
</dbReference>
<dbReference type="Pfam" id="PF03810">
    <property type="entry name" value="IBN_N"/>
    <property type="match status" value="1"/>
</dbReference>
<evidence type="ECO:0000256" key="8">
    <source>
        <dbReference type="ARBA" id="ARBA00038423"/>
    </source>
</evidence>
<evidence type="ECO:0000256" key="10">
    <source>
        <dbReference type="ARBA" id="ARBA00076938"/>
    </source>
</evidence>
<sequence length="900" mass="102769">MDVAEWTPHDEALNSIIEVLRDSLVPDSEIQRKVQEKIIMMQKHPDFANYLLYILRNSQAYEEHVRALSAIILKNNVSTTYDTIPIPVLNQMKQECLHLMLDSSKDVRASITTLIGTLIWKGNVSSWPDVIPYLCNLLDSSDSQVSETALMALFKICEEYLSKRGTEKEESNESLNALVSKFITLVSSDRTVIRRDSIKLLNQAMQDNSATTKIHFDSKMYLNNLFQVIEDDDIEVQKLVCQAFCTFMETRDVAILSQIHNIIEFMLQKTEHEETEVALQACEFWLATAKLTTCRDILIPYIDRLLPILLRNMKYSEYELDALRNCIGVDEHLDDKPDDIRPFNMRNSARSNEDDSDLGYCNGEGDSYEQTDAIGEPYIGWTLRKCSAASLDALSLKFGDEMLPVLFPLIREALNSGDFLIKESGILALGAIADGCMNGLKMCLPGFIDYLLNCMNSDHSLVRVITCWTLSRYMGWIMEEPTAEHYFIQVMTILLKHFLDGNKRLQRAALSAFCIFQEEARLKLVPYIDFVLQAFLLCFKKYKFRSYLLLYDAIGVLAQSVGNNLNKLEYINLLLPPLMHKFNSTEDYYDEQFMALMECLSNVAIALEGGFLPYAEVIYSRCLLIINETVTSIQCYIENPDEFELPDRDPMCVAHDMLLGMAIGLKTYFVKFVTNSNLLQNMYYTLQDEMVQVRQPALALYGELIKLCFDHLNSTVHECIPIIIENLDKRYDIACNNAAWVIGKLCIAMGNKIEPYANQILERFLEIMQTMNGIKTMYQTVAISLCTLGLVCPDQVMPHLSVILRPCCQAMRNVGDCEEKDMGFRGLCELVVRNPLAAVNDFIYFCDAVASWNEIRSDLKETVTNILIGFKNHSGEGNWSGFYEQFPPLLKMRLNKLYGI</sequence>
<keyword evidence="5" id="KW-0677">Repeat</keyword>
<dbReference type="AlphaFoldDB" id="A0A8K0D0Z7"/>
<proteinExistence type="inferred from homology"/>
<comment type="subcellular location">
    <subcellularLocation>
        <location evidence="2">Cytoplasm</location>
    </subcellularLocation>
    <subcellularLocation>
        <location evidence="1">Nucleus</location>
    </subcellularLocation>
</comment>
<dbReference type="InterPro" id="IPR001494">
    <property type="entry name" value="Importin-beta_N"/>
</dbReference>
<dbReference type="EMBL" id="VTPC01007353">
    <property type="protein sequence ID" value="KAF2894097.1"/>
    <property type="molecule type" value="Genomic_DNA"/>
</dbReference>
<evidence type="ECO:0000256" key="4">
    <source>
        <dbReference type="ARBA" id="ARBA00022490"/>
    </source>
</evidence>
<evidence type="ECO:0000313" key="14">
    <source>
        <dbReference type="Proteomes" id="UP000801492"/>
    </source>
</evidence>
<keyword evidence="4" id="KW-0963">Cytoplasm</keyword>